<evidence type="ECO:0000256" key="1">
    <source>
        <dbReference type="RuleBase" id="RU367090"/>
    </source>
</evidence>
<dbReference type="GO" id="GO:0005829">
    <property type="term" value="C:cytosol"/>
    <property type="evidence" value="ECO:0007669"/>
    <property type="project" value="UniProtKB-UniRule"/>
</dbReference>
<dbReference type="Gene3D" id="1.25.10.10">
    <property type="entry name" value="Leucine-rich Repeat Variant"/>
    <property type="match status" value="1"/>
</dbReference>
<name>R4X8N5_TAPDE</name>
<dbReference type="PANTHER" id="PTHR12389">
    <property type="entry name" value="ZINC FINGER PROTEIN 294"/>
    <property type="match status" value="1"/>
</dbReference>
<dbReference type="GO" id="GO:0008270">
    <property type="term" value="F:zinc ion binding"/>
    <property type="evidence" value="ECO:0007669"/>
    <property type="project" value="UniProtKB-KW"/>
</dbReference>
<dbReference type="GO" id="GO:1990116">
    <property type="term" value="P:ribosome-associated ubiquitin-dependent protein catabolic process"/>
    <property type="evidence" value="ECO:0007669"/>
    <property type="project" value="UniProtKB-UniRule"/>
</dbReference>
<dbReference type="InterPro" id="IPR054476">
    <property type="entry name" value="Ltn1_N"/>
</dbReference>
<keyword evidence="1" id="KW-0479">Metal-binding</keyword>
<keyword evidence="1" id="KW-0863">Zinc-finger</keyword>
<keyword evidence="1" id="KW-0833">Ubl conjugation pathway</keyword>
<dbReference type="GO" id="GO:1990112">
    <property type="term" value="C:RQC complex"/>
    <property type="evidence" value="ECO:0007669"/>
    <property type="project" value="UniProtKB-UniRule"/>
</dbReference>
<keyword evidence="1" id="KW-0808">Transferase</keyword>
<dbReference type="EC" id="2.3.2.27" evidence="1"/>
<dbReference type="AlphaFoldDB" id="R4X8N5"/>
<dbReference type="Proteomes" id="UP000013776">
    <property type="component" value="Unassembled WGS sequence"/>
</dbReference>
<dbReference type="GO" id="GO:0043023">
    <property type="term" value="F:ribosomal large subunit binding"/>
    <property type="evidence" value="ECO:0007669"/>
    <property type="project" value="TreeGrafter"/>
</dbReference>
<gene>
    <name evidence="3" type="ORF">TAPDE_001581</name>
</gene>
<dbReference type="GO" id="GO:0016567">
    <property type="term" value="P:protein ubiquitination"/>
    <property type="evidence" value="ECO:0007669"/>
    <property type="project" value="UniProtKB-UniPathway"/>
</dbReference>
<organism evidence="3 4">
    <name type="scientific">Taphrina deformans (strain PYCC 5710 / ATCC 11124 / CBS 356.35 / IMI 108563 / JCM 9778 / NBRC 8474)</name>
    <name type="common">Peach leaf curl fungus</name>
    <name type="synonym">Lalaria deformans</name>
    <dbReference type="NCBI Taxonomy" id="1097556"/>
    <lineage>
        <taxon>Eukaryota</taxon>
        <taxon>Fungi</taxon>
        <taxon>Dikarya</taxon>
        <taxon>Ascomycota</taxon>
        <taxon>Taphrinomycotina</taxon>
        <taxon>Taphrinomycetes</taxon>
        <taxon>Taphrinales</taxon>
        <taxon>Taphrinaceae</taxon>
        <taxon>Taphrina</taxon>
    </lineage>
</organism>
<feature type="domain" description="E3 ubiquitin-protein ligase listerin N-terminal" evidence="2">
    <location>
        <begin position="36"/>
        <end position="189"/>
    </location>
</feature>
<dbReference type="GO" id="GO:0072344">
    <property type="term" value="P:rescue of stalled ribosome"/>
    <property type="evidence" value="ECO:0007669"/>
    <property type="project" value="UniProtKB-UniRule"/>
</dbReference>
<keyword evidence="4" id="KW-1185">Reference proteome</keyword>
<proteinExistence type="inferred from homology"/>
<comment type="catalytic activity">
    <reaction evidence="1">
        <text>S-ubiquitinyl-[E2 ubiquitin-conjugating enzyme]-L-cysteine + [acceptor protein]-L-lysine = [E2 ubiquitin-conjugating enzyme]-L-cysteine + N(6)-ubiquitinyl-[acceptor protein]-L-lysine.</text>
        <dbReference type="EC" id="2.3.2.27"/>
    </reaction>
</comment>
<dbReference type="UniPathway" id="UPA00143"/>
<dbReference type="OrthoDB" id="6108at2759"/>
<comment type="caution">
    <text evidence="3">The sequence shown here is derived from an EMBL/GenBank/DDBJ whole genome shotgun (WGS) entry which is preliminary data.</text>
</comment>
<dbReference type="PANTHER" id="PTHR12389:SF0">
    <property type="entry name" value="E3 UBIQUITIN-PROTEIN LIGASE LISTERIN"/>
    <property type="match status" value="1"/>
</dbReference>
<dbReference type="VEuPathDB" id="FungiDB:TAPDE_001581"/>
<dbReference type="EMBL" id="CAHR02000056">
    <property type="protein sequence ID" value="CCG81740.1"/>
    <property type="molecule type" value="Genomic_DNA"/>
</dbReference>
<evidence type="ECO:0000259" key="2">
    <source>
        <dbReference type="Pfam" id="PF22958"/>
    </source>
</evidence>
<dbReference type="STRING" id="1097556.R4X8N5"/>
<accession>R4X8N5</accession>
<keyword evidence="1" id="KW-0862">Zinc</keyword>
<evidence type="ECO:0000313" key="3">
    <source>
        <dbReference type="EMBL" id="CCG81740.1"/>
    </source>
</evidence>
<sequence>MVTPSKNQSGQFAFGAPGALSNSFGTPVHNVSALEPDLQVIFKGLQKRDATTRVKAVEDLVQNSGKLLEDLPEASVDPFVGAFMGLYPTLAIDVDRKVRANVHAIVGMLVRAYKKRTVRQLADCAPYWQLGLHDSDRTVSKAAADALTMAFPTSEKQTEFKKLFSVATVGRCIELALDEDASSLSDSRFRY</sequence>
<protein>
    <recommendedName>
        <fullName evidence="1">E3 ubiquitin-protein ligase listerin</fullName>
        <ecNumber evidence="1">2.3.2.27</ecNumber>
    </recommendedName>
    <alternativeName>
        <fullName evidence="1">RING-type E3 ubiquitin transferase listerin</fullName>
    </alternativeName>
</protein>
<comment type="subunit">
    <text evidence="1">Component of the ribosome quality control complex (RQC).</text>
</comment>
<reference evidence="3 4" key="1">
    <citation type="journal article" date="2013" name="MBio">
        <title>Genome sequencing of the plant pathogen Taphrina deformans, the causal agent of peach leaf curl.</title>
        <authorList>
            <person name="Cisse O.H."/>
            <person name="Almeida J.M.G.C.F."/>
            <person name="Fonseca A."/>
            <person name="Kumar A.A."/>
            <person name="Salojaervi J."/>
            <person name="Overmyer K."/>
            <person name="Hauser P.M."/>
            <person name="Pagni M."/>
        </authorList>
    </citation>
    <scope>NUCLEOTIDE SEQUENCE [LARGE SCALE GENOMIC DNA]</scope>
    <source>
        <strain evidence="4">PYCC 5710 / ATCC 11124 / CBS 356.35 / IMI 108563 / JCM 9778 / NBRC 8474</strain>
    </source>
</reference>
<comment type="function">
    <text evidence="1">E3 ubiquitin-protein ligase. Component of the ribosome quality control complex (RQC), a ribosome-associated complex that mediates ubiquitination and extraction of incompletely synthesized nascent chains for proteasomal degradation.</text>
</comment>
<dbReference type="InterPro" id="IPR011989">
    <property type="entry name" value="ARM-like"/>
</dbReference>
<comment type="pathway">
    <text evidence="1">Protein modification; protein ubiquitination.</text>
</comment>
<evidence type="ECO:0000313" key="4">
    <source>
        <dbReference type="Proteomes" id="UP000013776"/>
    </source>
</evidence>
<dbReference type="Pfam" id="PF22958">
    <property type="entry name" value="Ltn1_1st"/>
    <property type="match status" value="1"/>
</dbReference>
<dbReference type="eggNOG" id="KOG0803">
    <property type="taxonomic scope" value="Eukaryota"/>
</dbReference>
<dbReference type="InterPro" id="IPR039795">
    <property type="entry name" value="LTN1/Rkr1"/>
</dbReference>
<comment type="similarity">
    <text evidence="1">Belongs to the LTN1 family.</text>
</comment>
<dbReference type="GO" id="GO:0061630">
    <property type="term" value="F:ubiquitin protein ligase activity"/>
    <property type="evidence" value="ECO:0007669"/>
    <property type="project" value="UniProtKB-UniRule"/>
</dbReference>